<dbReference type="AlphaFoldDB" id="A0A517WWQ1"/>
<evidence type="ECO:0000313" key="2">
    <source>
        <dbReference type="Proteomes" id="UP000318384"/>
    </source>
</evidence>
<proteinExistence type="predicted"/>
<dbReference type="RefSeq" id="WP_145176240.1">
    <property type="nucleotide sequence ID" value="NZ_CP037422.1"/>
</dbReference>
<keyword evidence="2" id="KW-1185">Reference proteome</keyword>
<evidence type="ECO:0000313" key="1">
    <source>
        <dbReference type="EMBL" id="QDU09664.1"/>
    </source>
</evidence>
<accession>A0A517WWQ1</accession>
<protein>
    <submittedName>
        <fullName evidence="1">Uncharacterized protein</fullName>
    </submittedName>
</protein>
<dbReference type="Proteomes" id="UP000318384">
    <property type="component" value="Chromosome"/>
</dbReference>
<organism evidence="1 2">
    <name type="scientific">Gimesia aquarii</name>
    <dbReference type="NCBI Taxonomy" id="2527964"/>
    <lineage>
        <taxon>Bacteria</taxon>
        <taxon>Pseudomonadati</taxon>
        <taxon>Planctomycetota</taxon>
        <taxon>Planctomycetia</taxon>
        <taxon>Planctomycetales</taxon>
        <taxon>Planctomycetaceae</taxon>
        <taxon>Gimesia</taxon>
    </lineage>
</organism>
<name>A0A517WWQ1_9PLAN</name>
<dbReference type="EMBL" id="CP037422">
    <property type="protein sequence ID" value="QDU09664.1"/>
    <property type="molecule type" value="Genomic_DNA"/>
</dbReference>
<gene>
    <name evidence="1" type="ORF">V202x_30400</name>
</gene>
<sequence length="88" mass="9663">MAKSMKNGSSLVILNPVESSADALLPSKSRDSLVAWFEIYMGLEVGTPETDTFHANKGDLQKFVEYLLDAAGTDHPDQWTKSLTEAFV</sequence>
<reference evidence="1 2" key="1">
    <citation type="submission" date="2019-03" db="EMBL/GenBank/DDBJ databases">
        <title>Deep-cultivation of Planctomycetes and their phenomic and genomic characterization uncovers novel biology.</title>
        <authorList>
            <person name="Wiegand S."/>
            <person name="Jogler M."/>
            <person name="Boedeker C."/>
            <person name="Pinto D."/>
            <person name="Vollmers J."/>
            <person name="Rivas-Marin E."/>
            <person name="Kohn T."/>
            <person name="Peeters S.H."/>
            <person name="Heuer A."/>
            <person name="Rast P."/>
            <person name="Oberbeckmann S."/>
            <person name="Bunk B."/>
            <person name="Jeske O."/>
            <person name="Meyerdierks A."/>
            <person name="Storesund J.E."/>
            <person name="Kallscheuer N."/>
            <person name="Luecker S."/>
            <person name="Lage O.M."/>
            <person name="Pohl T."/>
            <person name="Merkel B.J."/>
            <person name="Hornburger P."/>
            <person name="Mueller R.-W."/>
            <person name="Bruemmer F."/>
            <person name="Labrenz M."/>
            <person name="Spormann A.M."/>
            <person name="Op den Camp H."/>
            <person name="Overmann J."/>
            <person name="Amann R."/>
            <person name="Jetten M.S.M."/>
            <person name="Mascher T."/>
            <person name="Medema M.H."/>
            <person name="Devos D.P."/>
            <person name="Kaster A.-K."/>
            <person name="Ovreas L."/>
            <person name="Rohde M."/>
            <person name="Galperin M.Y."/>
            <person name="Jogler C."/>
        </authorList>
    </citation>
    <scope>NUCLEOTIDE SEQUENCE [LARGE SCALE GENOMIC DNA]</scope>
    <source>
        <strain evidence="1 2">V202</strain>
    </source>
</reference>